<protein>
    <submittedName>
        <fullName evidence="3">Uncharacterized protein LOC115889857</fullName>
    </submittedName>
</protein>
<dbReference type="InParanoid" id="A0A6J2YR84"/>
<dbReference type="OrthoDB" id="6748281at2759"/>
<accession>A0A6J2YR84</accession>
<organism evidence="2 3">
    <name type="scientific">Sitophilus oryzae</name>
    <name type="common">Rice weevil</name>
    <name type="synonym">Curculio oryzae</name>
    <dbReference type="NCBI Taxonomy" id="7048"/>
    <lineage>
        <taxon>Eukaryota</taxon>
        <taxon>Metazoa</taxon>
        <taxon>Ecdysozoa</taxon>
        <taxon>Arthropoda</taxon>
        <taxon>Hexapoda</taxon>
        <taxon>Insecta</taxon>
        <taxon>Pterygota</taxon>
        <taxon>Neoptera</taxon>
        <taxon>Endopterygota</taxon>
        <taxon>Coleoptera</taxon>
        <taxon>Polyphaga</taxon>
        <taxon>Cucujiformia</taxon>
        <taxon>Curculionidae</taxon>
        <taxon>Dryophthorinae</taxon>
        <taxon>Sitophilus</taxon>
    </lineage>
</organism>
<dbReference type="KEGG" id="soy:115889857"/>
<evidence type="ECO:0000256" key="1">
    <source>
        <dbReference type="SAM" id="MobiDB-lite"/>
    </source>
</evidence>
<dbReference type="GeneID" id="115889857"/>
<feature type="region of interest" description="Disordered" evidence="1">
    <location>
        <begin position="80"/>
        <end position="104"/>
    </location>
</feature>
<name>A0A6J2YR84_SITOR</name>
<proteinExistence type="predicted"/>
<evidence type="ECO:0000313" key="3">
    <source>
        <dbReference type="RefSeq" id="XP_030765794.1"/>
    </source>
</evidence>
<gene>
    <name evidence="3" type="primary">LOC115889857</name>
</gene>
<sequence>MTYTAETRPDTAKTKRFLETGEMKILRKITSKTLLDRERSNNIRKTCKVDNINEWVLSRSREWNEHISRMDEGRIVRSARDKSPLGRRNTGRPRKRWCDNLTID</sequence>
<reference evidence="3" key="1">
    <citation type="submission" date="2025-08" db="UniProtKB">
        <authorList>
            <consortium name="RefSeq"/>
        </authorList>
    </citation>
    <scope>IDENTIFICATION</scope>
    <source>
        <tissue evidence="3">Gonads</tissue>
    </source>
</reference>
<dbReference type="Proteomes" id="UP000504635">
    <property type="component" value="Unplaced"/>
</dbReference>
<dbReference type="RefSeq" id="XP_030765794.1">
    <property type="nucleotide sequence ID" value="XM_030909934.1"/>
</dbReference>
<evidence type="ECO:0000313" key="2">
    <source>
        <dbReference type="Proteomes" id="UP000504635"/>
    </source>
</evidence>
<dbReference type="AlphaFoldDB" id="A0A6J2YR84"/>
<keyword evidence="2" id="KW-1185">Reference proteome</keyword>